<sequence length="279" mass="29462">MAARTKPIPSVWAREQRAPDQPALSRDVIVREAIAMLDADGIEALSMRKLGARLNAGATSLYRHVATKDELMELAVDEVAAEIHVPAADTADWRAAVTEAAASFRTTALRHRWLSSVLGQAGLAYLGPNLMAFTERLAALFTTVGFAEPSGAIDAVLSYTIGMSTTEAAWLTTVARSGESEAEFIARLMPAAQQAAAGHAHLAGTYAESAAAPTDPVALRDDKFAYGLDVVLDGLSLRLTRRVHAYAPVIPRLWLGAGSRSGESGGDPRGGGAPTCRSR</sequence>
<name>A0AB39M0I8_9ACTN</name>
<reference evidence="8" key="1">
    <citation type="submission" date="2024-07" db="EMBL/GenBank/DDBJ databases">
        <authorList>
            <person name="Yu S.T."/>
        </authorList>
    </citation>
    <scope>NUCLEOTIDE SEQUENCE</scope>
    <source>
        <strain evidence="8">R08</strain>
    </source>
</reference>
<evidence type="ECO:0000256" key="6">
    <source>
        <dbReference type="SAM" id="MobiDB-lite"/>
    </source>
</evidence>
<keyword evidence="1" id="KW-0678">Repressor</keyword>
<evidence type="ECO:0000259" key="7">
    <source>
        <dbReference type="PROSITE" id="PS50977"/>
    </source>
</evidence>
<feature type="compositionally biased region" description="Gly residues" evidence="6">
    <location>
        <begin position="263"/>
        <end position="273"/>
    </location>
</feature>
<dbReference type="GO" id="GO:0045892">
    <property type="term" value="P:negative regulation of DNA-templated transcription"/>
    <property type="evidence" value="ECO:0007669"/>
    <property type="project" value="InterPro"/>
</dbReference>
<dbReference type="AlphaFoldDB" id="A0AB39M0I8"/>
<dbReference type="PROSITE" id="PS50977">
    <property type="entry name" value="HTH_TETR_2"/>
    <property type="match status" value="1"/>
</dbReference>
<dbReference type="Gene3D" id="1.10.10.60">
    <property type="entry name" value="Homeodomain-like"/>
    <property type="match status" value="1"/>
</dbReference>
<dbReference type="InterPro" id="IPR036271">
    <property type="entry name" value="Tet_transcr_reg_TetR-rel_C_sf"/>
</dbReference>
<evidence type="ECO:0000313" key="8">
    <source>
        <dbReference type="EMBL" id="XDP99836.1"/>
    </source>
</evidence>
<dbReference type="Pfam" id="PF02909">
    <property type="entry name" value="TetR_C_1"/>
    <property type="match status" value="1"/>
</dbReference>
<dbReference type="InterPro" id="IPR009057">
    <property type="entry name" value="Homeodomain-like_sf"/>
</dbReference>
<dbReference type="GO" id="GO:0046677">
    <property type="term" value="P:response to antibiotic"/>
    <property type="evidence" value="ECO:0007669"/>
    <property type="project" value="InterPro"/>
</dbReference>
<dbReference type="EMBL" id="CP163431">
    <property type="protein sequence ID" value="XDP99836.1"/>
    <property type="molecule type" value="Genomic_DNA"/>
</dbReference>
<feature type="DNA-binding region" description="H-T-H motif" evidence="5">
    <location>
        <begin position="46"/>
        <end position="65"/>
    </location>
</feature>
<dbReference type="InterPro" id="IPR004111">
    <property type="entry name" value="Repressor_TetR_C"/>
</dbReference>
<dbReference type="SUPFAM" id="SSF48498">
    <property type="entry name" value="Tetracyclin repressor-like, C-terminal domain"/>
    <property type="match status" value="1"/>
</dbReference>
<keyword evidence="4" id="KW-0804">Transcription</keyword>
<dbReference type="GO" id="GO:0003677">
    <property type="term" value="F:DNA binding"/>
    <property type="evidence" value="ECO:0007669"/>
    <property type="project" value="UniProtKB-UniRule"/>
</dbReference>
<proteinExistence type="predicted"/>
<dbReference type="InterPro" id="IPR001647">
    <property type="entry name" value="HTH_TetR"/>
</dbReference>
<keyword evidence="2" id="KW-0805">Transcription regulation</keyword>
<gene>
    <name evidence="8" type="ORF">AB5J58_06425</name>
</gene>
<keyword evidence="3 5" id="KW-0238">DNA-binding</keyword>
<evidence type="ECO:0000256" key="4">
    <source>
        <dbReference type="ARBA" id="ARBA00023163"/>
    </source>
</evidence>
<feature type="domain" description="HTH tetR-type" evidence="7">
    <location>
        <begin position="23"/>
        <end position="83"/>
    </location>
</feature>
<dbReference type="Pfam" id="PF00440">
    <property type="entry name" value="TetR_N"/>
    <property type="match status" value="1"/>
</dbReference>
<dbReference type="PROSITE" id="PS01081">
    <property type="entry name" value="HTH_TETR_1"/>
    <property type="match status" value="1"/>
</dbReference>
<organism evidence="8">
    <name type="scientific">Streptomyces sp. R08</name>
    <dbReference type="NCBI Taxonomy" id="3238624"/>
    <lineage>
        <taxon>Bacteria</taxon>
        <taxon>Bacillati</taxon>
        <taxon>Actinomycetota</taxon>
        <taxon>Actinomycetes</taxon>
        <taxon>Kitasatosporales</taxon>
        <taxon>Streptomycetaceae</taxon>
        <taxon>Streptomyces</taxon>
    </lineage>
</organism>
<evidence type="ECO:0000256" key="1">
    <source>
        <dbReference type="ARBA" id="ARBA00022491"/>
    </source>
</evidence>
<evidence type="ECO:0000256" key="5">
    <source>
        <dbReference type="PROSITE-ProRule" id="PRU00335"/>
    </source>
</evidence>
<evidence type="ECO:0000256" key="3">
    <source>
        <dbReference type="ARBA" id="ARBA00023125"/>
    </source>
</evidence>
<dbReference type="InterPro" id="IPR023772">
    <property type="entry name" value="DNA-bd_HTH_TetR-type_CS"/>
</dbReference>
<dbReference type="RefSeq" id="WP_369186814.1">
    <property type="nucleotide sequence ID" value="NZ_CP163431.1"/>
</dbReference>
<evidence type="ECO:0000256" key="2">
    <source>
        <dbReference type="ARBA" id="ARBA00023015"/>
    </source>
</evidence>
<protein>
    <submittedName>
        <fullName evidence="8">TetR/AcrR family transcriptional regulator</fullName>
    </submittedName>
</protein>
<dbReference type="SUPFAM" id="SSF46689">
    <property type="entry name" value="Homeodomain-like"/>
    <property type="match status" value="1"/>
</dbReference>
<feature type="region of interest" description="Disordered" evidence="6">
    <location>
        <begin position="258"/>
        <end position="279"/>
    </location>
</feature>
<dbReference type="PRINTS" id="PR00400">
    <property type="entry name" value="TETREPRESSOR"/>
</dbReference>
<accession>A0AB39M0I8</accession>
<dbReference type="Gene3D" id="1.10.357.10">
    <property type="entry name" value="Tetracycline Repressor, domain 2"/>
    <property type="match status" value="1"/>
</dbReference>
<dbReference type="InterPro" id="IPR003012">
    <property type="entry name" value="Tet_transcr_reg_TetR"/>
</dbReference>